<feature type="domain" description="Endonuclease/exonuclease/phosphatase" evidence="1">
    <location>
        <begin position="29"/>
        <end position="99"/>
    </location>
</feature>
<dbReference type="EMBL" id="CABPRJ010002449">
    <property type="protein sequence ID" value="VVC46213.1"/>
    <property type="molecule type" value="Genomic_DNA"/>
</dbReference>
<evidence type="ECO:0000313" key="2">
    <source>
        <dbReference type="EMBL" id="VVC46213.1"/>
    </source>
</evidence>
<dbReference type="InterPro" id="IPR036691">
    <property type="entry name" value="Endo/exonu/phosph_ase_sf"/>
</dbReference>
<keyword evidence="2" id="KW-0269">Exonuclease</keyword>
<dbReference type="InterPro" id="IPR005135">
    <property type="entry name" value="Endo/exonuclease/phosphatase"/>
</dbReference>
<keyword evidence="3" id="KW-1185">Reference proteome</keyword>
<dbReference type="AlphaFoldDB" id="A0A5E4NN28"/>
<dbReference type="Proteomes" id="UP000325440">
    <property type="component" value="Unassembled WGS sequence"/>
</dbReference>
<evidence type="ECO:0000259" key="1">
    <source>
        <dbReference type="Pfam" id="PF14529"/>
    </source>
</evidence>
<name>A0A5E4NN28_9HEMI</name>
<keyword evidence="2" id="KW-0540">Nuclease</keyword>
<dbReference type="Gene3D" id="3.60.10.10">
    <property type="entry name" value="Endonuclease/exonuclease/phosphatase"/>
    <property type="match status" value="1"/>
</dbReference>
<dbReference type="GO" id="GO:0004527">
    <property type="term" value="F:exonuclease activity"/>
    <property type="evidence" value="ECO:0007669"/>
    <property type="project" value="UniProtKB-KW"/>
</dbReference>
<evidence type="ECO:0000313" key="3">
    <source>
        <dbReference type="Proteomes" id="UP000325440"/>
    </source>
</evidence>
<protein>
    <submittedName>
        <fullName evidence="2">Endonuclease/exonuclease/phosphatase</fullName>
    </submittedName>
</protein>
<accession>A0A5E4NN28</accession>
<keyword evidence="2" id="KW-0378">Hydrolase</keyword>
<proteinExistence type="predicted"/>
<keyword evidence="2" id="KW-0255">Endonuclease</keyword>
<dbReference type="GO" id="GO:0004519">
    <property type="term" value="F:endonuclease activity"/>
    <property type="evidence" value="ECO:0007669"/>
    <property type="project" value="UniProtKB-KW"/>
</dbReference>
<organism evidence="2 3">
    <name type="scientific">Cinara cedri</name>
    <dbReference type="NCBI Taxonomy" id="506608"/>
    <lineage>
        <taxon>Eukaryota</taxon>
        <taxon>Metazoa</taxon>
        <taxon>Ecdysozoa</taxon>
        <taxon>Arthropoda</taxon>
        <taxon>Hexapoda</taxon>
        <taxon>Insecta</taxon>
        <taxon>Pterygota</taxon>
        <taxon>Neoptera</taxon>
        <taxon>Paraneoptera</taxon>
        <taxon>Hemiptera</taxon>
        <taxon>Sternorrhyncha</taxon>
        <taxon>Aphidomorpha</taxon>
        <taxon>Aphidoidea</taxon>
        <taxon>Aphididae</taxon>
        <taxon>Lachninae</taxon>
        <taxon>Cinara</taxon>
    </lineage>
</organism>
<gene>
    <name evidence="2" type="ORF">CINCED_3A002135</name>
</gene>
<dbReference type="OrthoDB" id="6628989at2759"/>
<dbReference type="SUPFAM" id="SSF56219">
    <property type="entry name" value="DNase I-like"/>
    <property type="match status" value="1"/>
</dbReference>
<reference evidence="2 3" key="1">
    <citation type="submission" date="2019-08" db="EMBL/GenBank/DDBJ databases">
        <authorList>
            <person name="Alioto T."/>
            <person name="Alioto T."/>
            <person name="Gomez Garrido J."/>
        </authorList>
    </citation>
    <scope>NUCLEOTIDE SEQUENCE [LARGE SCALE GENOMIC DNA]</scope>
</reference>
<sequence length="145" mass="16260">MVLSPTAELAIEDYGAVRGFVWILTRELRIYICYNSRNDSDVNYAAFLTDIETSVRSANPHTQLIIGGDLNAWSQEWGLASNGYKRDQLAYWASSLDFLIGNSGQAPINQRVNVLEDVESANDHSYIEYHVSSAADENSRRLVRG</sequence>
<dbReference type="Pfam" id="PF14529">
    <property type="entry name" value="Exo_endo_phos_2"/>
    <property type="match status" value="1"/>
</dbReference>